<dbReference type="RefSeq" id="WP_184099780.1">
    <property type="nucleotide sequence ID" value="NZ_JACHHN010000003.1"/>
</dbReference>
<evidence type="ECO:0008006" key="3">
    <source>
        <dbReference type="Google" id="ProtNLM"/>
    </source>
</evidence>
<organism evidence="1 2">
    <name type="scientific">Silvimonas terrae</name>
    <dbReference type="NCBI Taxonomy" id="300266"/>
    <lineage>
        <taxon>Bacteria</taxon>
        <taxon>Pseudomonadati</taxon>
        <taxon>Pseudomonadota</taxon>
        <taxon>Betaproteobacteria</taxon>
        <taxon>Neisseriales</taxon>
        <taxon>Chitinibacteraceae</taxon>
        <taxon>Silvimonas</taxon>
    </lineage>
</organism>
<reference evidence="1 2" key="1">
    <citation type="submission" date="2020-08" db="EMBL/GenBank/DDBJ databases">
        <title>Genomic Encyclopedia of Type Strains, Phase IV (KMG-IV): sequencing the most valuable type-strain genomes for metagenomic binning, comparative biology and taxonomic classification.</title>
        <authorList>
            <person name="Goeker M."/>
        </authorList>
    </citation>
    <scope>NUCLEOTIDE SEQUENCE [LARGE SCALE GENOMIC DNA]</scope>
    <source>
        <strain evidence="1 2">DSM 18233</strain>
    </source>
</reference>
<accession>A0A840RFK1</accession>
<dbReference type="Pfam" id="PF06945">
    <property type="entry name" value="DUF1289"/>
    <property type="match status" value="1"/>
</dbReference>
<dbReference type="Proteomes" id="UP000543030">
    <property type="component" value="Unassembled WGS sequence"/>
</dbReference>
<proteinExistence type="predicted"/>
<comment type="caution">
    <text evidence="1">The sequence shown here is derived from an EMBL/GenBank/DDBJ whole genome shotgun (WGS) entry which is preliminary data.</text>
</comment>
<evidence type="ECO:0000313" key="2">
    <source>
        <dbReference type="Proteomes" id="UP000543030"/>
    </source>
</evidence>
<evidence type="ECO:0000313" key="1">
    <source>
        <dbReference type="EMBL" id="MBB5191146.1"/>
    </source>
</evidence>
<keyword evidence="2" id="KW-1185">Reference proteome</keyword>
<dbReference type="InterPro" id="IPR010710">
    <property type="entry name" value="DUF1289"/>
</dbReference>
<name>A0A840RFK1_9NEIS</name>
<gene>
    <name evidence="1" type="ORF">HNQ50_001869</name>
</gene>
<dbReference type="PANTHER" id="PTHR35175">
    <property type="entry name" value="DUF1289 DOMAIN-CONTAINING PROTEIN"/>
    <property type="match status" value="1"/>
</dbReference>
<dbReference type="EMBL" id="JACHHN010000003">
    <property type="protein sequence ID" value="MBB5191146.1"/>
    <property type="molecule type" value="Genomic_DNA"/>
</dbReference>
<dbReference type="AlphaFoldDB" id="A0A840RFK1"/>
<dbReference type="PANTHER" id="PTHR35175:SF2">
    <property type="entry name" value="DUF1289 DOMAIN-CONTAINING PROTEIN"/>
    <property type="match status" value="1"/>
</dbReference>
<sequence>MNKPARPATPCIAVCSTGMGDDVCRGCGRTFIEVSQWVMMSEAEREVVWERLEAHWAKAGLPPPWLARGV</sequence>
<protein>
    <recommendedName>
        <fullName evidence="3">DUF1289 domain-containing protein</fullName>
    </recommendedName>
</protein>